<sequence>MHLVGKRQRLLVIDMPLIAPSLLLAVTAVKAAPGSALRAAADDPLLR</sequence>
<gene>
    <name evidence="1" type="ORF">VB146_13290</name>
</gene>
<accession>A0ABU5PZZ6</accession>
<name>A0ABU5PZZ6_9XANT</name>
<reference evidence="1 2" key="1">
    <citation type="submission" date="2023-12" db="EMBL/GenBank/DDBJ databases">
        <title>Genome sequencing of Xanthomonas floridensis.</title>
        <authorList>
            <person name="Greer S."/>
            <person name="Harrison J."/>
            <person name="Grant M."/>
            <person name="Vicente J."/>
            <person name="Studholme D."/>
        </authorList>
    </citation>
    <scope>NUCLEOTIDE SEQUENCE [LARGE SCALE GENOMIC DNA]</scope>
    <source>
        <strain evidence="1 2">WHRI 8848</strain>
    </source>
</reference>
<dbReference type="EMBL" id="JAYFSO010000016">
    <property type="protein sequence ID" value="MEA5124809.1"/>
    <property type="molecule type" value="Genomic_DNA"/>
</dbReference>
<dbReference type="Proteomes" id="UP001303614">
    <property type="component" value="Unassembled WGS sequence"/>
</dbReference>
<comment type="caution">
    <text evidence="1">The sequence shown here is derived from an EMBL/GenBank/DDBJ whole genome shotgun (WGS) entry which is preliminary data.</text>
</comment>
<proteinExistence type="predicted"/>
<organism evidence="1 2">
    <name type="scientific">Xanthomonas floridensis</name>
    <dbReference type="NCBI Taxonomy" id="1843580"/>
    <lineage>
        <taxon>Bacteria</taxon>
        <taxon>Pseudomonadati</taxon>
        <taxon>Pseudomonadota</taxon>
        <taxon>Gammaproteobacteria</taxon>
        <taxon>Lysobacterales</taxon>
        <taxon>Lysobacteraceae</taxon>
        <taxon>Xanthomonas</taxon>
    </lineage>
</organism>
<protein>
    <submittedName>
        <fullName evidence="1">Uncharacterized protein</fullName>
    </submittedName>
</protein>
<keyword evidence="2" id="KW-1185">Reference proteome</keyword>
<evidence type="ECO:0000313" key="1">
    <source>
        <dbReference type="EMBL" id="MEA5124809.1"/>
    </source>
</evidence>
<evidence type="ECO:0000313" key="2">
    <source>
        <dbReference type="Proteomes" id="UP001303614"/>
    </source>
</evidence>